<evidence type="ECO:0000313" key="2">
    <source>
        <dbReference type="Proteomes" id="UP000315082"/>
    </source>
</evidence>
<proteinExistence type="predicted"/>
<dbReference type="EMBL" id="CP036348">
    <property type="protein sequence ID" value="QDV66974.1"/>
    <property type="molecule type" value="Genomic_DNA"/>
</dbReference>
<accession>A0A518JN36</accession>
<dbReference type="Proteomes" id="UP000315082">
    <property type="component" value="Chromosome"/>
</dbReference>
<dbReference type="RefSeq" id="WP_145090343.1">
    <property type="nucleotide sequence ID" value="NZ_CP036348.1"/>
</dbReference>
<dbReference type="AlphaFoldDB" id="A0A518JN36"/>
<sequence>MAIATQFAALRLTIDCKLESDPDSMLRTVGRLSIERHASQFRCVEFHDSIDGPSELAPLFDSMAAKTAGEAWTSFVDSSRDADLCLFVGPGIGPVVFSDLAIEAAQFQVFDAADGEPRLIGKPWHRFEAMAMAKRILAGGGCPIVVSFHLVADDEWDSTDIVSVEGSPESIEAT</sequence>
<gene>
    <name evidence="1" type="ORF">Poly24_06640</name>
</gene>
<dbReference type="KEGG" id="rcf:Poly24_06640"/>
<protein>
    <submittedName>
        <fullName evidence="1">Uncharacterized protein</fullName>
    </submittedName>
</protein>
<evidence type="ECO:0000313" key="1">
    <source>
        <dbReference type="EMBL" id="QDV66974.1"/>
    </source>
</evidence>
<organism evidence="1 2">
    <name type="scientific">Rosistilla carotiformis</name>
    <dbReference type="NCBI Taxonomy" id="2528017"/>
    <lineage>
        <taxon>Bacteria</taxon>
        <taxon>Pseudomonadati</taxon>
        <taxon>Planctomycetota</taxon>
        <taxon>Planctomycetia</taxon>
        <taxon>Pirellulales</taxon>
        <taxon>Pirellulaceae</taxon>
        <taxon>Rosistilla</taxon>
    </lineage>
</organism>
<dbReference type="OrthoDB" id="10009070at2"/>
<keyword evidence="2" id="KW-1185">Reference proteome</keyword>
<reference evidence="1 2" key="1">
    <citation type="submission" date="2019-02" db="EMBL/GenBank/DDBJ databases">
        <title>Deep-cultivation of Planctomycetes and their phenomic and genomic characterization uncovers novel biology.</title>
        <authorList>
            <person name="Wiegand S."/>
            <person name="Jogler M."/>
            <person name="Boedeker C."/>
            <person name="Pinto D."/>
            <person name="Vollmers J."/>
            <person name="Rivas-Marin E."/>
            <person name="Kohn T."/>
            <person name="Peeters S.H."/>
            <person name="Heuer A."/>
            <person name="Rast P."/>
            <person name="Oberbeckmann S."/>
            <person name="Bunk B."/>
            <person name="Jeske O."/>
            <person name="Meyerdierks A."/>
            <person name="Storesund J.E."/>
            <person name="Kallscheuer N."/>
            <person name="Luecker S."/>
            <person name="Lage O.M."/>
            <person name="Pohl T."/>
            <person name="Merkel B.J."/>
            <person name="Hornburger P."/>
            <person name="Mueller R.-W."/>
            <person name="Bruemmer F."/>
            <person name="Labrenz M."/>
            <person name="Spormann A.M."/>
            <person name="Op den Camp H."/>
            <person name="Overmann J."/>
            <person name="Amann R."/>
            <person name="Jetten M.S.M."/>
            <person name="Mascher T."/>
            <person name="Medema M.H."/>
            <person name="Devos D.P."/>
            <person name="Kaster A.-K."/>
            <person name="Ovreas L."/>
            <person name="Rohde M."/>
            <person name="Galperin M.Y."/>
            <person name="Jogler C."/>
        </authorList>
    </citation>
    <scope>NUCLEOTIDE SEQUENCE [LARGE SCALE GENOMIC DNA]</scope>
    <source>
        <strain evidence="1 2">Poly24</strain>
    </source>
</reference>
<name>A0A518JN36_9BACT</name>